<gene>
    <name evidence="1" type="ORF">CRLFYP8_00579</name>
</gene>
<name>A0A6N2XWQ0_9FIRM</name>
<dbReference type="AlphaFoldDB" id="A0A6N2XWQ0"/>
<dbReference type="EMBL" id="CACRTL010000003">
    <property type="protein sequence ID" value="VYT57940.1"/>
    <property type="molecule type" value="Genomic_DNA"/>
</dbReference>
<evidence type="ECO:0000313" key="1">
    <source>
        <dbReference type="EMBL" id="VYT57940.1"/>
    </source>
</evidence>
<reference evidence="1" key="1">
    <citation type="submission" date="2019-11" db="EMBL/GenBank/DDBJ databases">
        <authorList>
            <person name="Feng L."/>
        </authorList>
    </citation>
    <scope>NUCLEOTIDE SEQUENCE</scope>
    <source>
        <strain evidence="1">CramosumLFYP8</strain>
    </source>
</reference>
<organism evidence="1">
    <name type="scientific">Thomasclavelia ramosa</name>
    <dbReference type="NCBI Taxonomy" id="1547"/>
    <lineage>
        <taxon>Bacteria</taxon>
        <taxon>Bacillati</taxon>
        <taxon>Bacillota</taxon>
        <taxon>Erysipelotrichia</taxon>
        <taxon>Erysipelotrichales</taxon>
        <taxon>Coprobacillaceae</taxon>
        <taxon>Thomasclavelia</taxon>
    </lineage>
</organism>
<sequence length="333" mass="39010">MIQKRAKKGFFAVEDDNFCFEGYSLKNFTFKGYVIPYFTKNVVEQMHEVFDELEFKYNEINDTFSVTWIDDEYVDTTEYSATDIVLDDNTKIHVYGIGAGDWPWDRYENSNNHEFCITSLGSNKHNTETIIKHENYFVSNFLKSHFADNYQIADKVYYINNNIIAGKKKDIAQIIYRNNLDLKRILSNYNDNDIISFEIVDKDTAYLDTIKECMHGLNLLDEFKVFSKLLLLDIYAYALPFDLMMECLGQLPLPTLKHISTITKDISIIQNSKTNEISIFIENDDYSKNILFYGTIDELKNDFKILHNNIFAEQAISNEDLHLDKDIDDDREI</sequence>
<proteinExistence type="predicted"/>
<accession>A0A6N2XWQ0</accession>
<dbReference type="RefSeq" id="WP_156634980.1">
    <property type="nucleotide sequence ID" value="NZ_CACRTL010000003.1"/>
</dbReference>
<protein>
    <submittedName>
        <fullName evidence="1">Uncharacterized protein</fullName>
    </submittedName>
</protein>